<name>A0A2J8AJI5_9CHLO</name>
<feature type="compositionally biased region" description="Gly residues" evidence="4">
    <location>
        <begin position="240"/>
        <end position="251"/>
    </location>
</feature>
<dbReference type="Pfam" id="PF08546">
    <property type="entry name" value="ApbA_C"/>
    <property type="match status" value="1"/>
</dbReference>
<feature type="region of interest" description="Disordered" evidence="4">
    <location>
        <begin position="185"/>
        <end position="210"/>
    </location>
</feature>
<protein>
    <submittedName>
        <fullName evidence="8">2-dehydropantoate 2-reductase</fullName>
    </submittedName>
</protein>
<dbReference type="OrthoDB" id="529319at2759"/>
<evidence type="ECO:0000256" key="1">
    <source>
        <dbReference type="ARBA" id="ARBA00007870"/>
    </source>
</evidence>
<feature type="region of interest" description="Disordered" evidence="4">
    <location>
        <begin position="305"/>
        <end position="340"/>
    </location>
</feature>
<dbReference type="InterPro" id="IPR050838">
    <property type="entry name" value="Ketopantoate_reductase"/>
</dbReference>
<dbReference type="GO" id="GO:0050661">
    <property type="term" value="F:NADP binding"/>
    <property type="evidence" value="ECO:0007669"/>
    <property type="project" value="TreeGrafter"/>
</dbReference>
<dbReference type="AlphaFoldDB" id="A0A2J8AJI5"/>
<dbReference type="InterPro" id="IPR013752">
    <property type="entry name" value="KPA_reductase"/>
</dbReference>
<dbReference type="GO" id="GO:0008677">
    <property type="term" value="F:2-dehydropantoate 2-reductase activity"/>
    <property type="evidence" value="ECO:0007669"/>
    <property type="project" value="TreeGrafter"/>
</dbReference>
<dbReference type="InterPro" id="IPR013332">
    <property type="entry name" value="KPR_N"/>
</dbReference>
<gene>
    <name evidence="8" type="ORF">TSOC_000351</name>
</gene>
<dbReference type="InterPro" id="IPR013328">
    <property type="entry name" value="6PGD_dom2"/>
</dbReference>
<dbReference type="EMBL" id="PGGS01000005">
    <property type="protein sequence ID" value="PNH12671.1"/>
    <property type="molecule type" value="Genomic_DNA"/>
</dbReference>
<reference evidence="8 9" key="1">
    <citation type="journal article" date="2017" name="Mol. Biol. Evol.">
        <title>The 4-celled Tetrabaena socialis nuclear genome reveals the essential components for genetic control of cell number at the origin of multicellularity in the volvocine lineage.</title>
        <authorList>
            <person name="Featherston J."/>
            <person name="Arakaki Y."/>
            <person name="Hanschen E.R."/>
            <person name="Ferris P.J."/>
            <person name="Michod R.E."/>
            <person name="Olson B.J.S.C."/>
            <person name="Nozaki H."/>
            <person name="Durand P.M."/>
        </authorList>
    </citation>
    <scope>NUCLEOTIDE SEQUENCE [LARGE SCALE GENOMIC DNA]</scope>
    <source>
        <strain evidence="8 9">NIES-571</strain>
    </source>
</reference>
<dbReference type="PANTHER" id="PTHR43765:SF2">
    <property type="entry name" value="2-DEHYDROPANTOATE 2-REDUCTASE"/>
    <property type="match status" value="1"/>
</dbReference>
<dbReference type="Gene3D" id="3.40.50.720">
    <property type="entry name" value="NAD(P)-binding Rossmann-like Domain"/>
    <property type="match status" value="1"/>
</dbReference>
<dbReference type="Pfam" id="PF02558">
    <property type="entry name" value="ApbA"/>
    <property type="match status" value="1"/>
</dbReference>
<keyword evidence="3" id="KW-0560">Oxidoreductase</keyword>
<feature type="domain" description="Ketopantoate reductase C-terminal" evidence="7">
    <location>
        <begin position="368"/>
        <end position="531"/>
    </location>
</feature>
<comment type="similarity">
    <text evidence="1">Belongs to the ketopantoate reductase family.</text>
</comment>
<dbReference type="SUPFAM" id="SSF48179">
    <property type="entry name" value="6-phosphogluconate dehydrogenase C-terminal domain-like"/>
    <property type="match status" value="1"/>
</dbReference>
<feature type="compositionally biased region" description="Low complexity" evidence="4">
    <location>
        <begin position="305"/>
        <end position="336"/>
    </location>
</feature>
<organism evidence="8 9">
    <name type="scientific">Tetrabaena socialis</name>
    <dbReference type="NCBI Taxonomy" id="47790"/>
    <lineage>
        <taxon>Eukaryota</taxon>
        <taxon>Viridiplantae</taxon>
        <taxon>Chlorophyta</taxon>
        <taxon>core chlorophytes</taxon>
        <taxon>Chlorophyceae</taxon>
        <taxon>CS clade</taxon>
        <taxon>Chlamydomonadales</taxon>
        <taxon>Tetrabaenaceae</taxon>
        <taxon>Tetrabaena</taxon>
    </lineage>
</organism>
<evidence type="ECO:0000256" key="2">
    <source>
        <dbReference type="ARBA" id="ARBA00022857"/>
    </source>
</evidence>
<keyword evidence="5" id="KW-0732">Signal</keyword>
<evidence type="ECO:0000256" key="5">
    <source>
        <dbReference type="SAM" id="SignalP"/>
    </source>
</evidence>
<dbReference type="PANTHER" id="PTHR43765">
    <property type="entry name" value="2-DEHYDROPANTOATE 2-REDUCTASE-RELATED"/>
    <property type="match status" value="1"/>
</dbReference>
<feature type="region of interest" description="Disordered" evidence="4">
    <location>
        <begin position="231"/>
        <end position="258"/>
    </location>
</feature>
<evidence type="ECO:0000313" key="8">
    <source>
        <dbReference type="EMBL" id="PNH12671.1"/>
    </source>
</evidence>
<feature type="signal peptide" evidence="5">
    <location>
        <begin position="1"/>
        <end position="18"/>
    </location>
</feature>
<feature type="domain" description="Ketopantoate reductase N-terminal" evidence="6">
    <location>
        <begin position="5"/>
        <end position="105"/>
    </location>
</feature>
<evidence type="ECO:0000256" key="4">
    <source>
        <dbReference type="SAM" id="MobiDB-lite"/>
    </source>
</evidence>
<dbReference type="SUPFAM" id="SSF51735">
    <property type="entry name" value="NAD(P)-binding Rossmann-fold domains"/>
    <property type="match status" value="1"/>
</dbReference>
<evidence type="ECO:0000256" key="3">
    <source>
        <dbReference type="ARBA" id="ARBA00023002"/>
    </source>
</evidence>
<dbReference type="Gene3D" id="1.10.1040.10">
    <property type="entry name" value="N-(1-d-carboxylethyl)-l-norvaline Dehydrogenase, domain 2"/>
    <property type="match status" value="1"/>
</dbReference>
<dbReference type="InterPro" id="IPR008927">
    <property type="entry name" value="6-PGluconate_DH-like_C_sf"/>
</dbReference>
<evidence type="ECO:0000259" key="6">
    <source>
        <dbReference type="Pfam" id="PF02558"/>
    </source>
</evidence>
<comment type="caution">
    <text evidence="8">The sequence shown here is derived from an EMBL/GenBank/DDBJ whole genome shotgun (WGS) entry which is preliminary data.</text>
</comment>
<dbReference type="Proteomes" id="UP000236333">
    <property type="component" value="Unassembled WGS sequence"/>
</dbReference>
<feature type="chain" id="PRO_5014329802" evidence="5">
    <location>
        <begin position="19"/>
        <end position="543"/>
    </location>
</feature>
<sequence length="543" mass="54025">MSASWHILGPGSLGLLWAFHLCKEAHKVTLLVRNEAAAEAFRRHGSRVHILEAWRPRGDGAHWLSTEPLQVLPLTGPVGPIHNLVVATKATGACAPWVARAARPHSIIEIPQPPTPVPAAALAAVLPHLLPGARCFLLQNGVLAVAEEMQHKLGAQLGLPPTAAEGQHKLRMPPALLGLPQPLAMGAPNRSSGTEEARLVGSGGAGEQCGGSAPARLRLYVASVTHGCYRLTSQDQPGEPDGGGGGSGGSSGATPSPYSVVHAGLGGVSVGRLEPLLAATAAAAGGGPHRRPAADTAAAVNPTATAAAPNAAPGTDDTAPAADTSPIATGAAAAGDGADDDDDDASLAALCASLPGLALRPAPHAAALRADLLAKLAANCAINPLTALLGCTNGALAALLGCGSGALGEQPHVARLVRAVCGELVQVFGAEAFPAAAPAAEQTGEEGGGGGGLEVVEGEAVRAEAAQRLFDWVLRVAVATGANRSSMLQDVTAGRPTEVDYLSGWVVAKAAAVGVAAPVNETLHGLVKAREALAAAHASGVGG</sequence>
<keyword evidence="2" id="KW-0521">NADP</keyword>
<proteinExistence type="inferred from homology"/>
<dbReference type="InterPro" id="IPR036291">
    <property type="entry name" value="NAD(P)-bd_dom_sf"/>
</dbReference>
<evidence type="ECO:0000313" key="9">
    <source>
        <dbReference type="Proteomes" id="UP000236333"/>
    </source>
</evidence>
<keyword evidence="9" id="KW-1185">Reference proteome</keyword>
<evidence type="ECO:0000259" key="7">
    <source>
        <dbReference type="Pfam" id="PF08546"/>
    </source>
</evidence>
<dbReference type="GO" id="GO:0005737">
    <property type="term" value="C:cytoplasm"/>
    <property type="evidence" value="ECO:0007669"/>
    <property type="project" value="TreeGrafter"/>
</dbReference>
<accession>A0A2J8AJI5</accession>